<feature type="transmembrane region" description="Helical" evidence="16">
    <location>
        <begin position="667"/>
        <end position="687"/>
    </location>
</feature>
<evidence type="ECO:0000256" key="8">
    <source>
        <dbReference type="ARBA" id="ARBA00022741"/>
    </source>
</evidence>
<dbReference type="SFLD" id="SFLDF00027">
    <property type="entry name" value="p-type_atpase"/>
    <property type="match status" value="1"/>
</dbReference>
<dbReference type="EC" id="7.2.2.6" evidence="16"/>
<keyword evidence="4 16" id="KW-0633">Potassium transport</keyword>
<feature type="binding site" evidence="16">
    <location>
        <position position="434"/>
    </location>
    <ligand>
        <name>ATP</name>
        <dbReference type="ChEBI" id="CHEBI:30616"/>
    </ligand>
</feature>
<dbReference type="CDD" id="cd02078">
    <property type="entry name" value="P-type_ATPase_K"/>
    <property type="match status" value="1"/>
</dbReference>
<keyword evidence="8 16" id="KW-0547">Nucleotide-binding</keyword>
<dbReference type="SFLD" id="SFLDG00002">
    <property type="entry name" value="C1.7:_P-type_atpase_like"/>
    <property type="match status" value="1"/>
</dbReference>
<evidence type="ECO:0000256" key="2">
    <source>
        <dbReference type="ARBA" id="ARBA00022448"/>
    </source>
</evidence>
<feature type="region of interest" description="Disordered" evidence="17">
    <location>
        <begin position="1"/>
        <end position="29"/>
    </location>
</feature>
<sequence length="735" mass="75827">MSALTTTDAPEHNPEPTPPTSESASASASANGKGAFTAAQLVAALPGAMRKLDPRQMWRNPVMFIVEIGAAYTTVLAIAEPFLGGAADSGGSSVPGSFTWGIALWLWLTVIFANLAEAVAEGRGKAQAESLRATRTSTTAARVTSYDAQGDPAATNAATAPVSSADLTLGDIVVAVAGDLIPGDGDIIWGIASVDESAITGESAPVIRESGGDRSAVTGGTRVLSDRIVIRITSKPGETFVDRMITLVEGASRQKTPNEIALNILLASLSIIFVVVALTLNPIAGYSDAAVSVPVLIALLVCLIPTTIGALLSAIGIAGMDRLVQRNVLAMSGRAVEAAGDVTTLLLDKTGTITYGNRRAAEFTALRGISLHTLIQAAAVSSLSDPTPEGKSIVDLAKEQGFTDSAAPTGEIVPFTAQTRMSGLDLADGSQIRKGAGSAVIAWIEQEQALGQGHPLPSSELDELEANIERISNAGGTPLVVATKAADGTGQILGVVYLKDIVKEGLRERFAELRSMGIRTVMITGDNPLTAKAIAAEAGVDDYLAEATPEDKLALIRKEQDGGNLVAMTGDGTNDAPALAQADVGVAMNTGTSAAKEAGNMVDLDSDPTKLIDIVRIGKQLLITRGALTTFSIANDVAKYFAIIPAMFAGVFPGLAMLNIMQLHSPASAILSAIIFNAIIIVVLIPLALRGVSYRALSASKILSRNILVYGLGGIVAPFIGIKLIDLVVSVIPGF</sequence>
<dbReference type="GO" id="GO:0005524">
    <property type="term" value="F:ATP binding"/>
    <property type="evidence" value="ECO:0007669"/>
    <property type="project" value="UniProtKB-UniRule"/>
</dbReference>
<evidence type="ECO:0000256" key="3">
    <source>
        <dbReference type="ARBA" id="ARBA00022475"/>
    </source>
</evidence>
<keyword evidence="9 16" id="KW-0067">ATP-binding</keyword>
<dbReference type="GO" id="GO:0005886">
    <property type="term" value="C:plasma membrane"/>
    <property type="evidence" value="ECO:0007669"/>
    <property type="project" value="UniProtKB-SubCell"/>
</dbReference>
<comment type="catalytic activity">
    <reaction evidence="16">
        <text>K(+)(out) + ATP + H2O = K(+)(in) + ADP + phosphate + H(+)</text>
        <dbReference type="Rhea" id="RHEA:16777"/>
        <dbReference type="ChEBI" id="CHEBI:15377"/>
        <dbReference type="ChEBI" id="CHEBI:15378"/>
        <dbReference type="ChEBI" id="CHEBI:29103"/>
        <dbReference type="ChEBI" id="CHEBI:30616"/>
        <dbReference type="ChEBI" id="CHEBI:43474"/>
        <dbReference type="ChEBI" id="CHEBI:456216"/>
        <dbReference type="EC" id="7.2.2.6"/>
    </reaction>
</comment>
<dbReference type="SUPFAM" id="SSF56784">
    <property type="entry name" value="HAD-like"/>
    <property type="match status" value="1"/>
</dbReference>
<feature type="binding site" evidence="16">
    <location>
        <position position="389"/>
    </location>
    <ligand>
        <name>ATP</name>
        <dbReference type="ChEBI" id="CHEBI:30616"/>
    </ligand>
</feature>
<feature type="binding site" evidence="16">
    <location>
        <position position="571"/>
    </location>
    <ligand>
        <name>Mg(2+)</name>
        <dbReference type="ChEBI" id="CHEBI:18420"/>
    </ligand>
</feature>
<feature type="transmembrane region" description="Helical" evidence="16">
    <location>
        <begin position="295"/>
        <end position="318"/>
    </location>
</feature>
<keyword evidence="10 16" id="KW-0460">Magnesium</keyword>
<keyword evidence="20" id="KW-1185">Reference proteome</keyword>
<dbReference type="GO" id="GO:0000287">
    <property type="term" value="F:magnesium ion binding"/>
    <property type="evidence" value="ECO:0007669"/>
    <property type="project" value="UniProtKB-UniRule"/>
</dbReference>
<keyword evidence="12 16" id="KW-1278">Translocase</keyword>
<evidence type="ECO:0000256" key="13">
    <source>
        <dbReference type="ARBA" id="ARBA00022989"/>
    </source>
</evidence>
<evidence type="ECO:0000256" key="6">
    <source>
        <dbReference type="ARBA" id="ARBA00022692"/>
    </source>
</evidence>
<dbReference type="InterPro" id="IPR006391">
    <property type="entry name" value="P-type_ATPase_bsu_IA"/>
</dbReference>
<feature type="transmembrane region" description="Helical" evidence="16">
    <location>
        <begin position="707"/>
        <end position="732"/>
    </location>
</feature>
<gene>
    <name evidence="16" type="primary">kdpB</name>
    <name evidence="19" type="ORF">B0I08_11339</name>
</gene>
<dbReference type="Pfam" id="PF00702">
    <property type="entry name" value="Hydrolase"/>
    <property type="match status" value="1"/>
</dbReference>
<dbReference type="InterPro" id="IPR023298">
    <property type="entry name" value="ATPase_P-typ_TM_dom_sf"/>
</dbReference>
<evidence type="ECO:0000256" key="9">
    <source>
        <dbReference type="ARBA" id="ARBA00022840"/>
    </source>
</evidence>
<feature type="binding site" evidence="16">
    <location>
        <begin position="415"/>
        <end position="422"/>
    </location>
    <ligand>
        <name>ATP</name>
        <dbReference type="ChEBI" id="CHEBI:30616"/>
    </ligand>
</feature>
<evidence type="ECO:0000256" key="4">
    <source>
        <dbReference type="ARBA" id="ARBA00022538"/>
    </source>
</evidence>
<reference evidence="19 20" key="1">
    <citation type="submission" date="2018-03" db="EMBL/GenBank/DDBJ databases">
        <title>Genomic Encyclopedia of Type Strains, Phase III (KMG-III): the genomes of soil and plant-associated and newly described type strains.</title>
        <authorList>
            <person name="Whitman W."/>
        </authorList>
    </citation>
    <scope>NUCLEOTIDE SEQUENCE [LARGE SCALE GENOMIC DNA]</scope>
    <source>
        <strain evidence="19 20">CGMCC 1.12484</strain>
    </source>
</reference>
<comment type="subcellular location">
    <subcellularLocation>
        <location evidence="1 16">Cell membrane</location>
        <topology evidence="1 16">Multi-pass membrane protein</topology>
    </subcellularLocation>
</comment>
<comment type="function">
    <text evidence="16">Part of the high-affinity ATP-driven potassium transport (or Kdp) system, which catalyzes the hydrolysis of ATP coupled with the electrogenic transport of potassium into the cytoplasm. This subunit is responsible for energy coupling to the transport system and for the release of the potassium ions to the cytoplasm.</text>
</comment>
<organism evidence="19 20">
    <name type="scientific">Glaciihabitans tibetensis</name>
    <dbReference type="NCBI Taxonomy" id="1266600"/>
    <lineage>
        <taxon>Bacteria</taxon>
        <taxon>Bacillati</taxon>
        <taxon>Actinomycetota</taxon>
        <taxon>Actinomycetes</taxon>
        <taxon>Micrococcales</taxon>
        <taxon>Microbacteriaceae</taxon>
        <taxon>Glaciihabitans</taxon>
    </lineage>
</organism>
<keyword evidence="14 16" id="KW-0406">Ion transport</keyword>
<keyword evidence="15 16" id="KW-0472">Membrane</keyword>
<dbReference type="FunFam" id="2.70.150.10:FF:000033">
    <property type="entry name" value="Potassium-transporting ATPase ATP-binding subunit"/>
    <property type="match status" value="1"/>
</dbReference>
<dbReference type="RefSeq" id="WP_106215139.1">
    <property type="nucleotide sequence ID" value="NZ_PVTL01000013.1"/>
</dbReference>
<proteinExistence type="inferred from homology"/>
<protein>
    <recommendedName>
        <fullName evidence="16">Potassium-transporting ATPase ATP-binding subunit</fullName>
        <ecNumber evidence="16">7.2.2.6</ecNumber>
    </recommendedName>
    <alternativeName>
        <fullName evidence="16">ATP phosphohydrolase [potassium-transporting] B chain</fullName>
    </alternativeName>
    <alternativeName>
        <fullName evidence="16">Potassium-binding and translocating subunit B</fullName>
    </alternativeName>
    <alternativeName>
        <fullName evidence="16">Potassium-translocating ATPase B chain</fullName>
    </alternativeName>
</protein>
<dbReference type="Gene3D" id="3.40.50.1000">
    <property type="entry name" value="HAD superfamily/HAD-like"/>
    <property type="match status" value="1"/>
</dbReference>
<dbReference type="InterPro" id="IPR008250">
    <property type="entry name" value="ATPase_P-typ_transduc_dom_A_sf"/>
</dbReference>
<dbReference type="InterPro" id="IPR023299">
    <property type="entry name" value="ATPase_P-typ_cyto_dom_N"/>
</dbReference>
<accession>A0A2T0V2D1</accession>
<feature type="binding site" evidence="16">
    <location>
        <position position="575"/>
    </location>
    <ligand>
        <name>Mg(2+)</name>
        <dbReference type="ChEBI" id="CHEBI:18420"/>
    </ligand>
</feature>
<name>A0A2T0V2D1_9MICO</name>
<evidence type="ECO:0000256" key="11">
    <source>
        <dbReference type="ARBA" id="ARBA00022958"/>
    </source>
</evidence>
<dbReference type="GO" id="GO:0016887">
    <property type="term" value="F:ATP hydrolysis activity"/>
    <property type="evidence" value="ECO:0007669"/>
    <property type="project" value="InterPro"/>
</dbReference>
<evidence type="ECO:0000256" key="15">
    <source>
        <dbReference type="ARBA" id="ARBA00023136"/>
    </source>
</evidence>
<dbReference type="InterPro" id="IPR023214">
    <property type="entry name" value="HAD_sf"/>
</dbReference>
<evidence type="ECO:0000256" key="7">
    <source>
        <dbReference type="ARBA" id="ARBA00022723"/>
    </source>
</evidence>
<dbReference type="SUPFAM" id="SSF81653">
    <property type="entry name" value="Calcium ATPase, transduction domain A"/>
    <property type="match status" value="1"/>
</dbReference>
<keyword evidence="7 16" id="KW-0479">Metal-binding</keyword>
<evidence type="ECO:0000259" key="18">
    <source>
        <dbReference type="Pfam" id="PF00122"/>
    </source>
</evidence>
<feature type="transmembrane region" description="Helical" evidence="16">
    <location>
        <begin position="260"/>
        <end position="283"/>
    </location>
</feature>
<keyword evidence="13 16" id="KW-1133">Transmembrane helix</keyword>
<feature type="compositionally biased region" description="Low complexity" evidence="17">
    <location>
        <begin position="20"/>
        <end position="29"/>
    </location>
</feature>
<feature type="transmembrane region" description="Helical" evidence="16">
    <location>
        <begin position="98"/>
        <end position="116"/>
    </location>
</feature>
<keyword evidence="11 16" id="KW-0630">Potassium</keyword>
<dbReference type="HAMAP" id="MF_00285">
    <property type="entry name" value="KdpB"/>
    <property type="match status" value="1"/>
</dbReference>
<evidence type="ECO:0000256" key="16">
    <source>
        <dbReference type="HAMAP-Rule" id="MF_00285"/>
    </source>
</evidence>
<evidence type="ECO:0000256" key="10">
    <source>
        <dbReference type="ARBA" id="ARBA00022842"/>
    </source>
</evidence>
<feature type="transmembrane region" description="Helical" evidence="16">
    <location>
        <begin position="640"/>
        <end position="661"/>
    </location>
</feature>
<dbReference type="Gene3D" id="2.70.150.10">
    <property type="entry name" value="Calcium-transporting ATPase, cytoplasmic transduction domain A"/>
    <property type="match status" value="1"/>
</dbReference>
<dbReference type="OrthoDB" id="9814270at2"/>
<dbReference type="SFLD" id="SFLDS00003">
    <property type="entry name" value="Haloacid_Dehalogenase"/>
    <property type="match status" value="1"/>
</dbReference>
<evidence type="ECO:0000313" key="20">
    <source>
        <dbReference type="Proteomes" id="UP000237983"/>
    </source>
</evidence>
<evidence type="ECO:0000313" key="19">
    <source>
        <dbReference type="EMBL" id="PRY64332.1"/>
    </source>
</evidence>
<comment type="caution">
    <text evidence="19">The sequence shown here is derived from an EMBL/GenBank/DDBJ whole genome shotgun (WGS) entry which is preliminary data.</text>
</comment>
<dbReference type="GO" id="GO:0008556">
    <property type="term" value="F:P-type potassium transmembrane transporter activity"/>
    <property type="evidence" value="ECO:0007669"/>
    <property type="project" value="UniProtKB-UniRule"/>
</dbReference>
<dbReference type="SUPFAM" id="SSF81665">
    <property type="entry name" value="Calcium ATPase, transmembrane domain M"/>
    <property type="match status" value="1"/>
</dbReference>
<dbReference type="Proteomes" id="UP000237983">
    <property type="component" value="Unassembled WGS sequence"/>
</dbReference>
<feature type="binding site" evidence="16">
    <location>
        <position position="385"/>
    </location>
    <ligand>
        <name>ATP</name>
        <dbReference type="ChEBI" id="CHEBI:30616"/>
    </ligand>
</feature>
<dbReference type="NCBIfam" id="TIGR01497">
    <property type="entry name" value="kdpB"/>
    <property type="match status" value="1"/>
</dbReference>
<evidence type="ECO:0000256" key="12">
    <source>
        <dbReference type="ARBA" id="ARBA00022967"/>
    </source>
</evidence>
<evidence type="ECO:0000256" key="5">
    <source>
        <dbReference type="ARBA" id="ARBA00022553"/>
    </source>
</evidence>
<evidence type="ECO:0000256" key="1">
    <source>
        <dbReference type="ARBA" id="ARBA00004651"/>
    </source>
</evidence>
<keyword evidence="2 16" id="KW-0813">Transport</keyword>
<dbReference type="InterPro" id="IPR001757">
    <property type="entry name" value="P_typ_ATPase"/>
</dbReference>
<dbReference type="InterPro" id="IPR059000">
    <property type="entry name" value="ATPase_P-type_domA"/>
</dbReference>
<comment type="subunit">
    <text evidence="16">The system is composed of three essential subunits: KdpA, KdpB and KdpC.</text>
</comment>
<keyword evidence="5 16" id="KW-0597">Phosphoprotein</keyword>
<dbReference type="EMBL" id="PVTL01000013">
    <property type="protein sequence ID" value="PRY64332.1"/>
    <property type="molecule type" value="Genomic_DNA"/>
</dbReference>
<dbReference type="PRINTS" id="PR00119">
    <property type="entry name" value="CATATPASE"/>
</dbReference>
<evidence type="ECO:0000256" key="14">
    <source>
        <dbReference type="ARBA" id="ARBA00023065"/>
    </source>
</evidence>
<evidence type="ECO:0000256" key="17">
    <source>
        <dbReference type="SAM" id="MobiDB-lite"/>
    </source>
</evidence>
<dbReference type="PROSITE" id="PS00154">
    <property type="entry name" value="ATPASE_E1_E2"/>
    <property type="match status" value="1"/>
</dbReference>
<dbReference type="Pfam" id="PF00122">
    <property type="entry name" value="E1-E2_ATPase"/>
    <property type="match status" value="1"/>
</dbReference>
<feature type="domain" description="P-type ATPase A" evidence="18">
    <location>
        <begin position="159"/>
        <end position="249"/>
    </location>
</feature>
<dbReference type="AlphaFoldDB" id="A0A2T0V2D1"/>
<dbReference type="Gene3D" id="3.40.1110.10">
    <property type="entry name" value="Calcium-transporting ATPase, cytoplasmic domain N"/>
    <property type="match status" value="1"/>
</dbReference>
<dbReference type="InterPro" id="IPR036412">
    <property type="entry name" value="HAD-like_sf"/>
</dbReference>
<dbReference type="InterPro" id="IPR044492">
    <property type="entry name" value="P_typ_ATPase_HD_dom"/>
</dbReference>
<comment type="similarity">
    <text evidence="16">Belongs to the cation transport ATPase (P-type) (TC 3.A.3) family. Type IA subfamily.</text>
</comment>
<feature type="active site" description="4-aspartylphosphate intermediate" evidence="16">
    <location>
        <position position="348"/>
    </location>
</feature>
<dbReference type="InterPro" id="IPR018303">
    <property type="entry name" value="ATPase_P-typ_P_site"/>
</dbReference>
<keyword evidence="6 16" id="KW-0812">Transmembrane</keyword>
<dbReference type="NCBIfam" id="TIGR01494">
    <property type="entry name" value="ATPase_P-type"/>
    <property type="match status" value="1"/>
</dbReference>
<dbReference type="PANTHER" id="PTHR43743:SF1">
    <property type="entry name" value="POTASSIUM-TRANSPORTING ATPASE ATP-BINDING SUBUNIT"/>
    <property type="match status" value="1"/>
</dbReference>
<feature type="transmembrane region" description="Helical" evidence="16">
    <location>
        <begin position="58"/>
        <end position="78"/>
    </location>
</feature>
<keyword evidence="3 16" id="KW-1003">Cell membrane</keyword>
<dbReference type="PANTHER" id="PTHR43743">
    <property type="entry name" value="POTASSIUM-TRANSPORTING ATPASE ATP-BINDING SUBUNIT"/>
    <property type="match status" value="1"/>
</dbReference>